<evidence type="ECO:0000256" key="1">
    <source>
        <dbReference type="ARBA" id="ARBA00022786"/>
    </source>
</evidence>
<keyword evidence="1" id="KW-0833">Ubl conjugation pathway</keyword>
<accession>A0A150G036</accession>
<dbReference type="InterPro" id="IPR011989">
    <property type="entry name" value="ARM-like"/>
</dbReference>
<evidence type="ECO:0000313" key="4">
    <source>
        <dbReference type="EMBL" id="KXZ42825.1"/>
    </source>
</evidence>
<dbReference type="PROSITE" id="PS50176">
    <property type="entry name" value="ARM_REPEAT"/>
    <property type="match status" value="1"/>
</dbReference>
<feature type="region of interest" description="Disordered" evidence="3">
    <location>
        <begin position="737"/>
        <end position="823"/>
    </location>
</feature>
<protein>
    <submittedName>
        <fullName evidence="4">Uncharacterized protein</fullName>
    </submittedName>
</protein>
<feature type="region of interest" description="Disordered" evidence="3">
    <location>
        <begin position="170"/>
        <end position="270"/>
    </location>
</feature>
<dbReference type="AlphaFoldDB" id="A0A150G036"/>
<dbReference type="InterPro" id="IPR016024">
    <property type="entry name" value="ARM-type_fold"/>
</dbReference>
<feature type="compositionally biased region" description="Low complexity" evidence="3">
    <location>
        <begin position="38"/>
        <end position="69"/>
    </location>
</feature>
<reference evidence="5" key="1">
    <citation type="journal article" date="2016" name="Nat. Commun.">
        <title>The Gonium pectorale genome demonstrates co-option of cell cycle regulation during the evolution of multicellularity.</title>
        <authorList>
            <person name="Hanschen E.R."/>
            <person name="Marriage T.N."/>
            <person name="Ferris P.J."/>
            <person name="Hamaji T."/>
            <person name="Toyoda A."/>
            <person name="Fujiyama A."/>
            <person name="Neme R."/>
            <person name="Noguchi H."/>
            <person name="Minakuchi Y."/>
            <person name="Suzuki M."/>
            <person name="Kawai-Toyooka H."/>
            <person name="Smith D.R."/>
            <person name="Sparks H."/>
            <person name="Anderson J."/>
            <person name="Bakaric R."/>
            <person name="Luria V."/>
            <person name="Karger A."/>
            <person name="Kirschner M.W."/>
            <person name="Durand P.M."/>
            <person name="Michod R.E."/>
            <person name="Nozaki H."/>
            <person name="Olson B.J."/>
        </authorList>
    </citation>
    <scope>NUCLEOTIDE SEQUENCE [LARGE SCALE GENOMIC DNA]</scope>
    <source>
        <strain evidence="5">NIES-2863</strain>
    </source>
</reference>
<evidence type="ECO:0000256" key="3">
    <source>
        <dbReference type="SAM" id="MobiDB-lite"/>
    </source>
</evidence>
<keyword evidence="5" id="KW-1185">Reference proteome</keyword>
<name>A0A150G036_GONPE</name>
<organism evidence="4 5">
    <name type="scientific">Gonium pectorale</name>
    <name type="common">Green alga</name>
    <dbReference type="NCBI Taxonomy" id="33097"/>
    <lineage>
        <taxon>Eukaryota</taxon>
        <taxon>Viridiplantae</taxon>
        <taxon>Chlorophyta</taxon>
        <taxon>core chlorophytes</taxon>
        <taxon>Chlorophyceae</taxon>
        <taxon>CS clade</taxon>
        <taxon>Chlamydomonadales</taxon>
        <taxon>Volvocaceae</taxon>
        <taxon>Gonium</taxon>
    </lineage>
</organism>
<dbReference type="Proteomes" id="UP000075714">
    <property type="component" value="Unassembled WGS sequence"/>
</dbReference>
<dbReference type="SUPFAM" id="SSF48371">
    <property type="entry name" value="ARM repeat"/>
    <property type="match status" value="1"/>
</dbReference>
<dbReference type="InterPro" id="IPR000225">
    <property type="entry name" value="Armadillo"/>
</dbReference>
<dbReference type="OrthoDB" id="548721at2759"/>
<feature type="repeat" description="ARM" evidence="2">
    <location>
        <begin position="406"/>
        <end position="449"/>
    </location>
</feature>
<gene>
    <name evidence="4" type="ORF">GPECTOR_116g357</name>
</gene>
<evidence type="ECO:0000313" key="5">
    <source>
        <dbReference type="Proteomes" id="UP000075714"/>
    </source>
</evidence>
<sequence>MDLQADAKEKAAAFTTILARKSKRVCDTDDLDDPEAADPPSERTSAAAAPPRPSSTSKPPDAGAAGAVAAPPPGRRSIRSVRSLASGGSGLSGFGDELEALLGGLDHFPDLLKELMAAPVQASARPFVLLPGDVNPEDAAQLQALSGCSPDEAVRLLDCLALLRAAAEALPEPDPPSQPATQPGEAPAAGSRPASAASAAAAAGSRVGSRAGSRPASASAAAVPSSEGRPRSAASASTFAGAGGGEAKVAAETAAPAQGRPPSAAKAALATPAAAPAAPITPTPQQLTRQLGTLASLVNDYPGLRTAAMARDAPAALVRVLLRHPERAVAANSALALGALASGPPPHKTSLIAGGVVTALLQALRGRTAAAATNCEAPGVAANAANALANLVNGHAAGAAALAAGGGIDTLLDLIAVDQPANVRTNAAGVLVQLTAAHESYRAAIVAAGGVEALSYGMLRGPDAPACNAATALYNLAVMTPPSLRPAMAQADSELAIAPQLLLCLAGRNKAGAADESVAAATAARTNASAVLLELCKDPSAAPHLASERLAVPAALAALAAGRLPPPPDDAAAAAAAADFLSGGVELLYPVPPVVRGNSLLCLMALARMGPEMQLELGRCGALGTLLELIAPGQDPAMQINSANAICSLAAANADIHAALVSARCVPLLAGLLQEGGVTGSSAADPGGVLCNSVGALAEATKYGDLRRSLVQVEFGEGLATLLRCLREAPEPAQGIAELEAPDGVVAPGGPSARLRHNAGRAAARDEAVAQAAAADADATDPAPGGPADRPGSQRAARRVWDGGSPAVRDSAQSLPVTPVVPADVDQDVDDVSTVITPPLPLGAF</sequence>
<feature type="compositionally biased region" description="Low complexity" evidence="3">
    <location>
        <begin position="186"/>
        <end position="240"/>
    </location>
</feature>
<dbReference type="EMBL" id="LSYV01000116">
    <property type="protein sequence ID" value="KXZ42825.1"/>
    <property type="molecule type" value="Genomic_DNA"/>
</dbReference>
<evidence type="ECO:0000256" key="2">
    <source>
        <dbReference type="PROSITE-ProRule" id="PRU00259"/>
    </source>
</evidence>
<comment type="caution">
    <text evidence="4">The sequence shown here is derived from an EMBL/GenBank/DDBJ whole genome shotgun (WGS) entry which is preliminary data.</text>
</comment>
<dbReference type="PANTHER" id="PTHR23315:SF7">
    <property type="entry name" value="U-BOX DOMAIN-CONTAINING PROTEIN 4"/>
    <property type="match status" value="1"/>
</dbReference>
<proteinExistence type="predicted"/>
<feature type="compositionally biased region" description="Low complexity" evidence="3">
    <location>
        <begin position="769"/>
        <end position="791"/>
    </location>
</feature>
<dbReference type="PANTHER" id="PTHR23315">
    <property type="entry name" value="U BOX DOMAIN-CONTAINING"/>
    <property type="match status" value="1"/>
</dbReference>
<feature type="compositionally biased region" description="Low complexity" evidence="3">
    <location>
        <begin position="247"/>
        <end position="270"/>
    </location>
</feature>
<dbReference type="Gene3D" id="1.25.10.10">
    <property type="entry name" value="Leucine-rich Repeat Variant"/>
    <property type="match status" value="2"/>
</dbReference>
<dbReference type="SMART" id="SM00185">
    <property type="entry name" value="ARM"/>
    <property type="match status" value="5"/>
</dbReference>
<feature type="region of interest" description="Disordered" evidence="3">
    <location>
        <begin position="23"/>
        <end position="89"/>
    </location>
</feature>